<keyword evidence="5 8" id="KW-0560">Oxidoreductase</keyword>
<dbReference type="GO" id="GO:0016705">
    <property type="term" value="F:oxidoreductase activity, acting on paired donors, with incorporation or reduction of molecular oxygen"/>
    <property type="evidence" value="ECO:0007669"/>
    <property type="project" value="InterPro"/>
</dbReference>
<dbReference type="PANTHER" id="PTHR24296">
    <property type="entry name" value="CYTOCHROME P450"/>
    <property type="match status" value="1"/>
</dbReference>
<evidence type="ECO:0000256" key="1">
    <source>
        <dbReference type="ARBA" id="ARBA00001971"/>
    </source>
</evidence>
<evidence type="ECO:0000256" key="5">
    <source>
        <dbReference type="ARBA" id="ARBA00023002"/>
    </source>
</evidence>
<dbReference type="GO" id="GO:0004497">
    <property type="term" value="F:monooxygenase activity"/>
    <property type="evidence" value="ECO:0007669"/>
    <property type="project" value="UniProtKB-KW"/>
</dbReference>
<keyword evidence="3 8" id="KW-0349">Heme</keyword>
<dbReference type="GO" id="GO:0006629">
    <property type="term" value="P:lipid metabolic process"/>
    <property type="evidence" value="ECO:0007669"/>
    <property type="project" value="UniProtKB-ARBA"/>
</dbReference>
<dbReference type="AlphaFoldDB" id="A0AAN7GSS5"/>
<dbReference type="Proteomes" id="UP001345219">
    <property type="component" value="Chromosome 19"/>
</dbReference>
<comment type="similarity">
    <text evidence="2 8">Belongs to the cytochrome P450 family.</text>
</comment>
<evidence type="ECO:0000256" key="6">
    <source>
        <dbReference type="ARBA" id="ARBA00023004"/>
    </source>
</evidence>
<evidence type="ECO:0000256" key="3">
    <source>
        <dbReference type="ARBA" id="ARBA00022617"/>
    </source>
</evidence>
<evidence type="ECO:0000256" key="2">
    <source>
        <dbReference type="ARBA" id="ARBA00010617"/>
    </source>
</evidence>
<dbReference type="GO" id="GO:0020037">
    <property type="term" value="F:heme binding"/>
    <property type="evidence" value="ECO:0007669"/>
    <property type="project" value="InterPro"/>
</dbReference>
<keyword evidence="6 8" id="KW-0408">Iron</keyword>
<evidence type="ECO:0000313" key="10">
    <source>
        <dbReference type="Proteomes" id="UP001345219"/>
    </source>
</evidence>
<proteinExistence type="inferred from homology"/>
<dbReference type="Pfam" id="PF00067">
    <property type="entry name" value="p450"/>
    <property type="match status" value="1"/>
</dbReference>
<reference evidence="9 10" key="1">
    <citation type="journal article" date="2023" name="Hortic Res">
        <title>Pangenome of water caltrop reveals structural variations and asymmetric subgenome divergence after allopolyploidization.</title>
        <authorList>
            <person name="Zhang X."/>
            <person name="Chen Y."/>
            <person name="Wang L."/>
            <person name="Yuan Y."/>
            <person name="Fang M."/>
            <person name="Shi L."/>
            <person name="Lu R."/>
            <person name="Comes H.P."/>
            <person name="Ma Y."/>
            <person name="Chen Y."/>
            <person name="Huang G."/>
            <person name="Zhou Y."/>
            <person name="Zheng Z."/>
            <person name="Qiu Y."/>
        </authorList>
    </citation>
    <scope>NUCLEOTIDE SEQUENCE [LARGE SCALE GENOMIC DNA]</scope>
    <source>
        <tissue evidence="9">Roots</tissue>
    </source>
</reference>
<evidence type="ECO:0000313" key="9">
    <source>
        <dbReference type="EMBL" id="KAK4741972.1"/>
    </source>
</evidence>
<dbReference type="PROSITE" id="PS00086">
    <property type="entry name" value="CYTOCHROME_P450"/>
    <property type="match status" value="1"/>
</dbReference>
<comment type="cofactor">
    <cofactor evidence="1">
        <name>heme</name>
        <dbReference type="ChEBI" id="CHEBI:30413"/>
    </cofactor>
</comment>
<evidence type="ECO:0000256" key="4">
    <source>
        <dbReference type="ARBA" id="ARBA00022723"/>
    </source>
</evidence>
<name>A0AAN7GSS5_9MYRT</name>
<protein>
    <recommendedName>
        <fullName evidence="11">Cytochrome P450</fullName>
    </recommendedName>
</protein>
<keyword evidence="7 8" id="KW-0503">Monooxygenase</keyword>
<dbReference type="SUPFAM" id="SSF48264">
    <property type="entry name" value="Cytochrome P450"/>
    <property type="match status" value="1"/>
</dbReference>
<dbReference type="InterPro" id="IPR017972">
    <property type="entry name" value="Cyt_P450_CS"/>
</dbReference>
<keyword evidence="4 8" id="KW-0479">Metal-binding</keyword>
<gene>
    <name evidence="9" type="ORF">SAY87_025560</name>
</gene>
<sequence length="172" mass="19100">MGKDCGNSRRILNELSSLGGKKTGKIFDFDDLKKLHYIHGAVSESMRLFPPVPIDSTLAVKDDILPDGTFIQKGWFADYSAYAMGKNANVWGEDCRKFKPERWLGSDGLDQMPDQFQYPVFHCGPRICLGKEMAYVHMKSIVAAVMGEFKGGGTAEKMMEPPSSLCLLVLTL</sequence>
<evidence type="ECO:0008006" key="11">
    <source>
        <dbReference type="Google" id="ProtNLM"/>
    </source>
</evidence>
<organism evidence="9 10">
    <name type="scientific">Trapa incisa</name>
    <dbReference type="NCBI Taxonomy" id="236973"/>
    <lineage>
        <taxon>Eukaryota</taxon>
        <taxon>Viridiplantae</taxon>
        <taxon>Streptophyta</taxon>
        <taxon>Embryophyta</taxon>
        <taxon>Tracheophyta</taxon>
        <taxon>Spermatophyta</taxon>
        <taxon>Magnoliopsida</taxon>
        <taxon>eudicotyledons</taxon>
        <taxon>Gunneridae</taxon>
        <taxon>Pentapetalae</taxon>
        <taxon>rosids</taxon>
        <taxon>malvids</taxon>
        <taxon>Myrtales</taxon>
        <taxon>Lythraceae</taxon>
        <taxon>Trapa</taxon>
    </lineage>
</organism>
<dbReference type="Gene3D" id="1.10.630.10">
    <property type="entry name" value="Cytochrome P450"/>
    <property type="match status" value="1"/>
</dbReference>
<dbReference type="InterPro" id="IPR001128">
    <property type="entry name" value="Cyt_P450"/>
</dbReference>
<dbReference type="EMBL" id="JAXIOK010000024">
    <property type="protein sequence ID" value="KAK4741972.1"/>
    <property type="molecule type" value="Genomic_DNA"/>
</dbReference>
<comment type="caution">
    <text evidence="9">The sequence shown here is derived from an EMBL/GenBank/DDBJ whole genome shotgun (WGS) entry which is preliminary data.</text>
</comment>
<evidence type="ECO:0000256" key="8">
    <source>
        <dbReference type="RuleBase" id="RU000461"/>
    </source>
</evidence>
<accession>A0AAN7GSS5</accession>
<evidence type="ECO:0000256" key="7">
    <source>
        <dbReference type="ARBA" id="ARBA00023033"/>
    </source>
</evidence>
<dbReference type="GO" id="GO:0005506">
    <property type="term" value="F:iron ion binding"/>
    <property type="evidence" value="ECO:0007669"/>
    <property type="project" value="InterPro"/>
</dbReference>
<keyword evidence="10" id="KW-1185">Reference proteome</keyword>
<dbReference type="InterPro" id="IPR036396">
    <property type="entry name" value="Cyt_P450_sf"/>
</dbReference>